<evidence type="ECO:0000313" key="3">
    <source>
        <dbReference type="Proteomes" id="UP001054902"/>
    </source>
</evidence>
<dbReference type="EMBL" id="BLLK01000040">
    <property type="protein sequence ID" value="GFH50813.1"/>
    <property type="molecule type" value="Genomic_DNA"/>
</dbReference>
<gene>
    <name evidence="2" type="ORF">CTEN210_07289</name>
</gene>
<proteinExistence type="predicted"/>
<feature type="region of interest" description="Disordered" evidence="1">
    <location>
        <begin position="310"/>
        <end position="382"/>
    </location>
</feature>
<feature type="compositionally biased region" description="Acidic residues" evidence="1">
    <location>
        <begin position="222"/>
        <end position="244"/>
    </location>
</feature>
<protein>
    <recommendedName>
        <fullName evidence="4">Tudor domain-containing protein</fullName>
    </recommendedName>
</protein>
<feature type="compositionally biased region" description="Basic and acidic residues" evidence="1">
    <location>
        <begin position="312"/>
        <end position="328"/>
    </location>
</feature>
<sequence>MSKANVAKKQSTSNISTDYKVAMQVFNNELLTEACQLLLSNSSNHDKSSRECDEKFIELYKRCYKASETISKVESLPGFSTNIAPQQKQPHRNIQMPSGIHRKGSFGSATASNPSVAGFQPKKIHGLQKPNSLKRSVSAGSSASITSSLTSNHSTRRIASPTPMQDDGKRAVPPANAMKFLQALNQKIDSSSKASSGTKRGVKSASSGQPTKRMRKMSREEKDEEEEEFLEDDSSSSGEEEEFDVEKNAEASKESDKDSNTSTSKRRNNGKTKKNAPTEETGETFGVGEDVLVYYEPDDKWYEAIVSNVNTEKIEDSKSDDGEGDKNTKTNSRRSARGQGGRANKQSSDEKSNLKIVSYDVEYDNGEHHENVAPINIQGREN</sequence>
<organism evidence="2 3">
    <name type="scientific">Chaetoceros tenuissimus</name>
    <dbReference type="NCBI Taxonomy" id="426638"/>
    <lineage>
        <taxon>Eukaryota</taxon>
        <taxon>Sar</taxon>
        <taxon>Stramenopiles</taxon>
        <taxon>Ochrophyta</taxon>
        <taxon>Bacillariophyta</taxon>
        <taxon>Coscinodiscophyceae</taxon>
        <taxon>Chaetocerotophycidae</taxon>
        <taxon>Chaetocerotales</taxon>
        <taxon>Chaetocerotaceae</taxon>
        <taxon>Chaetoceros</taxon>
    </lineage>
</organism>
<evidence type="ECO:0000256" key="1">
    <source>
        <dbReference type="SAM" id="MobiDB-lite"/>
    </source>
</evidence>
<reference evidence="2 3" key="1">
    <citation type="journal article" date="2021" name="Sci. Rep.">
        <title>The genome of the diatom Chaetoceros tenuissimus carries an ancient integrated fragment of an extant virus.</title>
        <authorList>
            <person name="Hongo Y."/>
            <person name="Kimura K."/>
            <person name="Takaki Y."/>
            <person name="Yoshida Y."/>
            <person name="Baba S."/>
            <person name="Kobayashi G."/>
            <person name="Nagasaki K."/>
            <person name="Hano T."/>
            <person name="Tomaru Y."/>
        </authorList>
    </citation>
    <scope>NUCLEOTIDE SEQUENCE [LARGE SCALE GENOMIC DNA]</scope>
    <source>
        <strain evidence="2 3">NIES-3715</strain>
    </source>
</reference>
<accession>A0AAD3CRG4</accession>
<evidence type="ECO:0008006" key="4">
    <source>
        <dbReference type="Google" id="ProtNLM"/>
    </source>
</evidence>
<dbReference type="AlphaFoldDB" id="A0AAD3CRG4"/>
<feature type="compositionally biased region" description="Basic and acidic residues" evidence="1">
    <location>
        <begin position="245"/>
        <end position="259"/>
    </location>
</feature>
<feature type="region of interest" description="Disordered" evidence="1">
    <location>
        <begin position="188"/>
        <end position="289"/>
    </location>
</feature>
<dbReference type="Proteomes" id="UP001054902">
    <property type="component" value="Unassembled WGS sequence"/>
</dbReference>
<feature type="compositionally biased region" description="Basic residues" evidence="1">
    <location>
        <begin position="264"/>
        <end position="274"/>
    </location>
</feature>
<comment type="caution">
    <text evidence="2">The sequence shown here is derived from an EMBL/GenBank/DDBJ whole genome shotgun (WGS) entry which is preliminary data.</text>
</comment>
<evidence type="ECO:0000313" key="2">
    <source>
        <dbReference type="EMBL" id="GFH50813.1"/>
    </source>
</evidence>
<dbReference type="Gene3D" id="2.30.30.140">
    <property type="match status" value="1"/>
</dbReference>
<name>A0AAD3CRG4_9STRA</name>
<feature type="compositionally biased region" description="Polar residues" evidence="1">
    <location>
        <begin position="188"/>
        <end position="210"/>
    </location>
</feature>
<keyword evidence="3" id="KW-1185">Reference proteome</keyword>
<feature type="region of interest" description="Disordered" evidence="1">
    <location>
        <begin position="101"/>
        <end position="172"/>
    </location>
</feature>
<feature type="compositionally biased region" description="Low complexity" evidence="1">
    <location>
        <begin position="133"/>
        <end position="153"/>
    </location>
</feature>